<evidence type="ECO:0000313" key="7">
    <source>
        <dbReference type="EMBL" id="VTR93044.1"/>
    </source>
</evidence>
<evidence type="ECO:0000256" key="5">
    <source>
        <dbReference type="SAM" id="SignalP"/>
    </source>
</evidence>
<evidence type="ECO:0000256" key="2">
    <source>
        <dbReference type="ARBA" id="ARBA00009348"/>
    </source>
</evidence>
<dbReference type="KEGG" id="gms:SOIL9_46700"/>
<dbReference type="GO" id="GO:0016020">
    <property type="term" value="C:membrane"/>
    <property type="evidence" value="ECO:0007669"/>
    <property type="project" value="TreeGrafter"/>
</dbReference>
<dbReference type="Proteomes" id="UP000464178">
    <property type="component" value="Chromosome"/>
</dbReference>
<accession>A0A6P2CZ21</accession>
<dbReference type="Pfam" id="PF13088">
    <property type="entry name" value="BNR_2"/>
    <property type="match status" value="1"/>
</dbReference>
<protein>
    <recommendedName>
        <fullName evidence="3">exo-alpha-sialidase</fullName>
        <ecNumber evidence="3">3.2.1.18</ecNumber>
    </recommendedName>
</protein>
<comment type="catalytic activity">
    <reaction evidence="1">
        <text>Hydrolysis of alpha-(2-&gt;3)-, alpha-(2-&gt;6)-, alpha-(2-&gt;8)- glycosidic linkages of terminal sialic acid residues in oligosaccharides, glycoproteins, glycolipids, colominic acid and synthetic substrates.</text>
        <dbReference type="EC" id="3.2.1.18"/>
    </reaction>
</comment>
<organism evidence="7 8">
    <name type="scientific">Gemmata massiliana</name>
    <dbReference type="NCBI Taxonomy" id="1210884"/>
    <lineage>
        <taxon>Bacteria</taxon>
        <taxon>Pseudomonadati</taxon>
        <taxon>Planctomycetota</taxon>
        <taxon>Planctomycetia</taxon>
        <taxon>Gemmatales</taxon>
        <taxon>Gemmataceae</taxon>
        <taxon>Gemmata</taxon>
    </lineage>
</organism>
<dbReference type="AlphaFoldDB" id="A0A6P2CZ21"/>
<dbReference type="GO" id="GO:0004308">
    <property type="term" value="F:exo-alpha-sialidase activity"/>
    <property type="evidence" value="ECO:0007669"/>
    <property type="project" value="UniProtKB-EC"/>
</dbReference>
<evidence type="ECO:0000256" key="1">
    <source>
        <dbReference type="ARBA" id="ARBA00000427"/>
    </source>
</evidence>
<evidence type="ECO:0000259" key="6">
    <source>
        <dbReference type="Pfam" id="PF13088"/>
    </source>
</evidence>
<keyword evidence="5" id="KW-0732">Signal</keyword>
<evidence type="ECO:0000256" key="3">
    <source>
        <dbReference type="ARBA" id="ARBA00012733"/>
    </source>
</evidence>
<proteinExistence type="inferred from homology"/>
<dbReference type="Gene3D" id="2.120.10.10">
    <property type="match status" value="1"/>
</dbReference>
<feature type="signal peptide" evidence="5">
    <location>
        <begin position="1"/>
        <end position="19"/>
    </location>
</feature>
<dbReference type="RefSeq" id="WP_162667833.1">
    <property type="nucleotide sequence ID" value="NZ_LR593886.1"/>
</dbReference>
<gene>
    <name evidence="7" type="ORF">SOIL9_46700</name>
</gene>
<evidence type="ECO:0000256" key="4">
    <source>
        <dbReference type="SAM" id="MobiDB-lite"/>
    </source>
</evidence>
<sequence length="396" mass="43050">MIRFALVLVLAVFSVPVFAAEPEKIDLFEADRGGYKQYRIPGTVVTKSGVVLAYCEARKSTRGDWGAIDILLRRSADGGKTWDEPKKIADVPGPKEKNPVALAQKLANKDDVTYNNPVMIADKSGAVHLLFCLEYMRCFYARSDDDGKTWTAPTEITASAFDPIKKGYDWKVLATGPGHGIQLKSGRLLCPVWLSLGTGGHAHRPSVVTTIFSDDAGKTWKPGEIAVPHTAEYVNPNESCIAELSDGTVVLNARSESKNNRRLVTQSADGATKWSTPAFDEALAEPVCMGSMLAIPGKKPLLLFSNPDNLEKTGAKAPPAPGSGRDRKNLTVRLSEDEGKTWVAKRSVESGFSAYSDLAATKDGPVLLFYERAGEKGANYGRLTLARFGTEWIREK</sequence>
<dbReference type="InterPro" id="IPR011040">
    <property type="entry name" value="Sialidase"/>
</dbReference>
<feature type="region of interest" description="Disordered" evidence="4">
    <location>
        <begin position="309"/>
        <end position="329"/>
    </location>
</feature>
<evidence type="ECO:0000313" key="8">
    <source>
        <dbReference type="Proteomes" id="UP000464178"/>
    </source>
</evidence>
<dbReference type="PANTHER" id="PTHR10628:SF30">
    <property type="entry name" value="EXO-ALPHA-SIALIDASE"/>
    <property type="match status" value="1"/>
</dbReference>
<dbReference type="InterPro" id="IPR026856">
    <property type="entry name" value="Sialidase_fam"/>
</dbReference>
<dbReference type="SUPFAM" id="SSF50939">
    <property type="entry name" value="Sialidases"/>
    <property type="match status" value="1"/>
</dbReference>
<dbReference type="PANTHER" id="PTHR10628">
    <property type="entry name" value="SIALIDASE"/>
    <property type="match status" value="1"/>
</dbReference>
<comment type="similarity">
    <text evidence="2">Belongs to the glycosyl hydrolase 33 family.</text>
</comment>
<dbReference type="GO" id="GO:0005737">
    <property type="term" value="C:cytoplasm"/>
    <property type="evidence" value="ECO:0007669"/>
    <property type="project" value="TreeGrafter"/>
</dbReference>
<dbReference type="EC" id="3.2.1.18" evidence="3"/>
<feature type="domain" description="Sialidase" evidence="6">
    <location>
        <begin position="66"/>
        <end position="366"/>
    </location>
</feature>
<dbReference type="GO" id="GO:0006689">
    <property type="term" value="P:ganglioside catabolic process"/>
    <property type="evidence" value="ECO:0007669"/>
    <property type="project" value="TreeGrafter"/>
</dbReference>
<dbReference type="CDD" id="cd15482">
    <property type="entry name" value="Sialidase_non-viral"/>
    <property type="match status" value="1"/>
</dbReference>
<keyword evidence="8" id="KW-1185">Reference proteome</keyword>
<dbReference type="InterPro" id="IPR036278">
    <property type="entry name" value="Sialidase_sf"/>
</dbReference>
<name>A0A6P2CZ21_9BACT</name>
<dbReference type="GO" id="GO:0009313">
    <property type="term" value="P:oligosaccharide catabolic process"/>
    <property type="evidence" value="ECO:0007669"/>
    <property type="project" value="TreeGrafter"/>
</dbReference>
<reference evidence="7 8" key="1">
    <citation type="submission" date="2019-05" db="EMBL/GenBank/DDBJ databases">
        <authorList>
            <consortium name="Science for Life Laboratories"/>
        </authorList>
    </citation>
    <scope>NUCLEOTIDE SEQUENCE [LARGE SCALE GENOMIC DNA]</scope>
    <source>
        <strain evidence="7">Soil9</strain>
    </source>
</reference>
<dbReference type="EMBL" id="LR593886">
    <property type="protein sequence ID" value="VTR93044.1"/>
    <property type="molecule type" value="Genomic_DNA"/>
</dbReference>
<feature type="chain" id="PRO_5026828807" description="exo-alpha-sialidase" evidence="5">
    <location>
        <begin position="20"/>
        <end position="396"/>
    </location>
</feature>